<feature type="signal peptide" evidence="1">
    <location>
        <begin position="1"/>
        <end position="19"/>
    </location>
</feature>
<dbReference type="Gene3D" id="6.20.120.30">
    <property type="entry name" value="PilM protein, C-terminal domain"/>
    <property type="match status" value="1"/>
</dbReference>
<proteinExistence type="predicted"/>
<dbReference type="EMBL" id="CADIJS010000001">
    <property type="protein sequence ID" value="CAB3671055.1"/>
    <property type="molecule type" value="Genomic_DNA"/>
</dbReference>
<evidence type="ECO:0000256" key="1">
    <source>
        <dbReference type="SAM" id="SignalP"/>
    </source>
</evidence>
<dbReference type="Gene3D" id="3.30.1300.90">
    <property type="entry name" value="PilM protein, N-terminal domain"/>
    <property type="match status" value="1"/>
</dbReference>
<name>A0ABM8KTA0_9BURK</name>
<dbReference type="Pfam" id="PF07419">
    <property type="entry name" value="PilM"/>
    <property type="match status" value="1"/>
</dbReference>
<sequence length="150" mass="15321">MSILMIPLLALLALVAALASTSEQGTLDLLQQHEAVASGGSLRIYANAVARFAKANPGFSGTATASALDLPTWFNPQLGTSNVVAAGSAYVFFVPSNGAGDLYRMFPEDEVGLPLLFGVARNGFLNSPSAGAAALPLPTGIPEGAVVYVL</sequence>
<reference evidence="2 3" key="1">
    <citation type="submission" date="2020-04" db="EMBL/GenBank/DDBJ databases">
        <authorList>
            <person name="De Canck E."/>
        </authorList>
    </citation>
    <scope>NUCLEOTIDE SEQUENCE [LARGE SCALE GENOMIC DNA]</scope>
    <source>
        <strain evidence="2 3">LMG 1873</strain>
    </source>
</reference>
<keyword evidence="1" id="KW-0732">Signal</keyword>
<protein>
    <recommendedName>
        <fullName evidence="4">PilM protein</fullName>
    </recommendedName>
</protein>
<organism evidence="2 3">
    <name type="scientific">Achromobacter piechaudii</name>
    <dbReference type="NCBI Taxonomy" id="72556"/>
    <lineage>
        <taxon>Bacteria</taxon>
        <taxon>Pseudomonadati</taxon>
        <taxon>Pseudomonadota</taxon>
        <taxon>Betaproteobacteria</taxon>
        <taxon>Burkholderiales</taxon>
        <taxon>Alcaligenaceae</taxon>
        <taxon>Achromobacter</taxon>
    </lineage>
</organism>
<dbReference type="InterPro" id="IPR009987">
    <property type="entry name" value="IM_PilM"/>
</dbReference>
<dbReference type="InterPro" id="IPR041884">
    <property type="entry name" value="PilM_C-ter"/>
</dbReference>
<dbReference type="Proteomes" id="UP000494116">
    <property type="component" value="Unassembled WGS sequence"/>
</dbReference>
<gene>
    <name evidence="2" type="ORF">LMG1873_01117</name>
</gene>
<keyword evidence="3" id="KW-1185">Reference proteome</keyword>
<feature type="chain" id="PRO_5045117695" description="PilM protein" evidence="1">
    <location>
        <begin position="20"/>
        <end position="150"/>
    </location>
</feature>
<evidence type="ECO:0000313" key="3">
    <source>
        <dbReference type="Proteomes" id="UP000494116"/>
    </source>
</evidence>
<accession>A0ABM8KTA0</accession>
<dbReference type="InterPro" id="IPR041883">
    <property type="entry name" value="PilM_N-ter"/>
</dbReference>
<comment type="caution">
    <text evidence="2">The sequence shown here is derived from an EMBL/GenBank/DDBJ whole genome shotgun (WGS) entry which is preliminary data.</text>
</comment>
<evidence type="ECO:0008006" key="4">
    <source>
        <dbReference type="Google" id="ProtNLM"/>
    </source>
</evidence>
<evidence type="ECO:0000313" key="2">
    <source>
        <dbReference type="EMBL" id="CAB3671055.1"/>
    </source>
</evidence>
<dbReference type="RefSeq" id="WP_006216168.1">
    <property type="nucleotide sequence ID" value="NZ_CADIJS010000001.1"/>
</dbReference>